<accession>A0A0F9VBB9</accession>
<comment type="caution">
    <text evidence="1">The sequence shown here is derived from an EMBL/GenBank/DDBJ whole genome shotgun (WGS) entry which is preliminary data.</text>
</comment>
<proteinExistence type="predicted"/>
<name>A0A0F9VBB9_9ZZZZ</name>
<organism evidence="1">
    <name type="scientific">marine sediment metagenome</name>
    <dbReference type="NCBI Taxonomy" id="412755"/>
    <lineage>
        <taxon>unclassified sequences</taxon>
        <taxon>metagenomes</taxon>
        <taxon>ecological metagenomes</taxon>
    </lineage>
</organism>
<gene>
    <name evidence="1" type="ORF">LCGC14_0427280</name>
</gene>
<dbReference type="AlphaFoldDB" id="A0A0F9VBB9"/>
<reference evidence="1" key="1">
    <citation type="journal article" date="2015" name="Nature">
        <title>Complex archaea that bridge the gap between prokaryotes and eukaryotes.</title>
        <authorList>
            <person name="Spang A."/>
            <person name="Saw J.H."/>
            <person name="Jorgensen S.L."/>
            <person name="Zaremba-Niedzwiedzka K."/>
            <person name="Martijn J."/>
            <person name="Lind A.E."/>
            <person name="van Eijk R."/>
            <person name="Schleper C."/>
            <person name="Guy L."/>
            <person name="Ettema T.J."/>
        </authorList>
    </citation>
    <scope>NUCLEOTIDE SEQUENCE</scope>
</reference>
<protein>
    <submittedName>
        <fullName evidence="1">Uncharacterized protein</fullName>
    </submittedName>
</protein>
<evidence type="ECO:0000313" key="1">
    <source>
        <dbReference type="EMBL" id="KKN70836.1"/>
    </source>
</evidence>
<sequence length="62" mass="7412">MIRYKGIKKKDKVHFIIFINDKDNEVEIPLEDHIAERFSIYLDRIALPKAKLVERENDEPSE</sequence>
<dbReference type="EMBL" id="LAZR01000396">
    <property type="protein sequence ID" value="KKN70836.1"/>
    <property type="molecule type" value="Genomic_DNA"/>
</dbReference>